<keyword evidence="6" id="KW-0067">ATP-binding</keyword>
<accession>A0A8S3BV52</accession>
<dbReference type="PROSITE" id="PS00108">
    <property type="entry name" value="PROTEIN_KINASE_ST"/>
    <property type="match status" value="1"/>
</dbReference>
<organism evidence="10 11">
    <name type="scientific">Rotaria magnacalcarata</name>
    <dbReference type="NCBI Taxonomy" id="392030"/>
    <lineage>
        <taxon>Eukaryota</taxon>
        <taxon>Metazoa</taxon>
        <taxon>Spiralia</taxon>
        <taxon>Gnathifera</taxon>
        <taxon>Rotifera</taxon>
        <taxon>Eurotatoria</taxon>
        <taxon>Bdelloidea</taxon>
        <taxon>Philodinida</taxon>
        <taxon>Philodinidae</taxon>
        <taxon>Rotaria</taxon>
    </lineage>
</organism>
<dbReference type="EMBL" id="CAJOBI010163872">
    <property type="protein sequence ID" value="CAF4861804.1"/>
    <property type="molecule type" value="Genomic_DNA"/>
</dbReference>
<keyword evidence="4" id="KW-0547">Nucleotide-binding</keyword>
<evidence type="ECO:0000256" key="5">
    <source>
        <dbReference type="ARBA" id="ARBA00022777"/>
    </source>
</evidence>
<feature type="domain" description="Protein kinase" evidence="9">
    <location>
        <begin position="1"/>
        <end position="52"/>
    </location>
</feature>
<dbReference type="GO" id="GO:0005524">
    <property type="term" value="F:ATP binding"/>
    <property type="evidence" value="ECO:0007669"/>
    <property type="project" value="UniProtKB-KW"/>
</dbReference>
<sequence length="52" mass="5874">QQYIHRDIKADNIMCKVDGTIQLVDFGVSAFITDSSTRQKGIAHTFVGTPYW</sequence>
<dbReference type="Gene3D" id="1.10.510.10">
    <property type="entry name" value="Transferase(Phosphotransferase) domain 1"/>
    <property type="match status" value="1"/>
</dbReference>
<dbReference type="PANTHER" id="PTHR48012">
    <property type="entry name" value="STERILE20-LIKE KINASE, ISOFORM B-RELATED"/>
    <property type="match status" value="1"/>
</dbReference>
<dbReference type="PANTHER" id="PTHR48012:SF10">
    <property type="entry name" value="FI20177P1"/>
    <property type="match status" value="1"/>
</dbReference>
<dbReference type="Pfam" id="PF00069">
    <property type="entry name" value="Pkinase"/>
    <property type="match status" value="1"/>
</dbReference>
<dbReference type="SUPFAM" id="SSF56112">
    <property type="entry name" value="Protein kinase-like (PK-like)"/>
    <property type="match status" value="1"/>
</dbReference>
<comment type="catalytic activity">
    <reaction evidence="8">
        <text>L-seryl-[protein] + ATP = O-phospho-L-seryl-[protein] + ADP + H(+)</text>
        <dbReference type="Rhea" id="RHEA:17989"/>
        <dbReference type="Rhea" id="RHEA-COMP:9863"/>
        <dbReference type="Rhea" id="RHEA-COMP:11604"/>
        <dbReference type="ChEBI" id="CHEBI:15378"/>
        <dbReference type="ChEBI" id="CHEBI:29999"/>
        <dbReference type="ChEBI" id="CHEBI:30616"/>
        <dbReference type="ChEBI" id="CHEBI:83421"/>
        <dbReference type="ChEBI" id="CHEBI:456216"/>
        <dbReference type="EC" id="2.7.11.1"/>
    </reaction>
</comment>
<dbReference type="GO" id="GO:0004674">
    <property type="term" value="F:protein serine/threonine kinase activity"/>
    <property type="evidence" value="ECO:0007669"/>
    <property type="project" value="UniProtKB-KW"/>
</dbReference>
<dbReference type="AlphaFoldDB" id="A0A8S3BV52"/>
<dbReference type="InterPro" id="IPR000719">
    <property type="entry name" value="Prot_kinase_dom"/>
</dbReference>
<comment type="similarity">
    <text evidence="1">Belongs to the protein kinase superfamily. STE Ser/Thr protein kinase family. STE20 subfamily.</text>
</comment>
<dbReference type="InterPro" id="IPR011009">
    <property type="entry name" value="Kinase-like_dom_sf"/>
</dbReference>
<evidence type="ECO:0000259" key="9">
    <source>
        <dbReference type="PROSITE" id="PS50011"/>
    </source>
</evidence>
<comment type="catalytic activity">
    <reaction evidence="7">
        <text>L-threonyl-[protein] + ATP = O-phospho-L-threonyl-[protein] + ADP + H(+)</text>
        <dbReference type="Rhea" id="RHEA:46608"/>
        <dbReference type="Rhea" id="RHEA-COMP:11060"/>
        <dbReference type="Rhea" id="RHEA-COMP:11605"/>
        <dbReference type="ChEBI" id="CHEBI:15378"/>
        <dbReference type="ChEBI" id="CHEBI:30013"/>
        <dbReference type="ChEBI" id="CHEBI:30616"/>
        <dbReference type="ChEBI" id="CHEBI:61977"/>
        <dbReference type="ChEBI" id="CHEBI:456216"/>
        <dbReference type="EC" id="2.7.11.1"/>
    </reaction>
</comment>
<keyword evidence="5" id="KW-0418">Kinase</keyword>
<dbReference type="GO" id="GO:0005737">
    <property type="term" value="C:cytoplasm"/>
    <property type="evidence" value="ECO:0007669"/>
    <property type="project" value="TreeGrafter"/>
</dbReference>
<dbReference type="InterPro" id="IPR050629">
    <property type="entry name" value="STE20/SPS1-PAK"/>
</dbReference>
<evidence type="ECO:0000256" key="1">
    <source>
        <dbReference type="ARBA" id="ARBA00008874"/>
    </source>
</evidence>
<evidence type="ECO:0000256" key="6">
    <source>
        <dbReference type="ARBA" id="ARBA00022840"/>
    </source>
</evidence>
<comment type="caution">
    <text evidence="10">The sequence shown here is derived from an EMBL/GenBank/DDBJ whole genome shotgun (WGS) entry which is preliminary data.</text>
</comment>
<dbReference type="Proteomes" id="UP000676336">
    <property type="component" value="Unassembled WGS sequence"/>
</dbReference>
<dbReference type="InterPro" id="IPR008271">
    <property type="entry name" value="Ser/Thr_kinase_AS"/>
</dbReference>
<evidence type="ECO:0000256" key="2">
    <source>
        <dbReference type="ARBA" id="ARBA00022527"/>
    </source>
</evidence>
<dbReference type="PROSITE" id="PS50011">
    <property type="entry name" value="PROTEIN_KINASE_DOM"/>
    <property type="match status" value="1"/>
</dbReference>
<evidence type="ECO:0000256" key="4">
    <source>
        <dbReference type="ARBA" id="ARBA00022741"/>
    </source>
</evidence>
<gene>
    <name evidence="10" type="ORF">SMN809_LOCUS49893</name>
</gene>
<keyword evidence="3" id="KW-0808">Transferase</keyword>
<name>A0A8S3BV52_9BILA</name>
<evidence type="ECO:0000313" key="10">
    <source>
        <dbReference type="EMBL" id="CAF4861804.1"/>
    </source>
</evidence>
<reference evidence="10" key="1">
    <citation type="submission" date="2021-02" db="EMBL/GenBank/DDBJ databases">
        <authorList>
            <person name="Nowell W R."/>
        </authorList>
    </citation>
    <scope>NUCLEOTIDE SEQUENCE</scope>
</reference>
<evidence type="ECO:0000256" key="7">
    <source>
        <dbReference type="ARBA" id="ARBA00047899"/>
    </source>
</evidence>
<feature type="non-terminal residue" evidence="10">
    <location>
        <position position="1"/>
    </location>
</feature>
<protein>
    <recommendedName>
        <fullName evidence="9">Protein kinase domain-containing protein</fullName>
    </recommendedName>
</protein>
<evidence type="ECO:0000256" key="3">
    <source>
        <dbReference type="ARBA" id="ARBA00022679"/>
    </source>
</evidence>
<keyword evidence="2" id="KW-0723">Serine/threonine-protein kinase</keyword>
<evidence type="ECO:0000313" key="11">
    <source>
        <dbReference type="Proteomes" id="UP000676336"/>
    </source>
</evidence>
<evidence type="ECO:0000256" key="8">
    <source>
        <dbReference type="ARBA" id="ARBA00048679"/>
    </source>
</evidence>
<proteinExistence type="inferred from homology"/>